<protein>
    <submittedName>
        <fullName evidence="1">51_t:CDS:1</fullName>
    </submittedName>
</protein>
<keyword evidence="2" id="KW-1185">Reference proteome</keyword>
<reference evidence="1" key="1">
    <citation type="submission" date="2021-06" db="EMBL/GenBank/DDBJ databases">
        <authorList>
            <person name="Kallberg Y."/>
            <person name="Tangrot J."/>
            <person name="Rosling A."/>
        </authorList>
    </citation>
    <scope>NUCLEOTIDE SEQUENCE</scope>
    <source>
        <strain evidence="1">CL356</strain>
    </source>
</reference>
<dbReference type="EMBL" id="CAJVPT010002311">
    <property type="protein sequence ID" value="CAG8479069.1"/>
    <property type="molecule type" value="Genomic_DNA"/>
</dbReference>
<gene>
    <name evidence="1" type="ORF">ACOLOM_LOCUS1914</name>
</gene>
<proteinExistence type="predicted"/>
<organism evidence="1 2">
    <name type="scientific">Acaulospora colombiana</name>
    <dbReference type="NCBI Taxonomy" id="27376"/>
    <lineage>
        <taxon>Eukaryota</taxon>
        <taxon>Fungi</taxon>
        <taxon>Fungi incertae sedis</taxon>
        <taxon>Mucoromycota</taxon>
        <taxon>Glomeromycotina</taxon>
        <taxon>Glomeromycetes</taxon>
        <taxon>Diversisporales</taxon>
        <taxon>Acaulosporaceae</taxon>
        <taxon>Acaulospora</taxon>
    </lineage>
</organism>
<dbReference type="Proteomes" id="UP000789525">
    <property type="component" value="Unassembled WGS sequence"/>
</dbReference>
<sequence>KGVQDRIGKLYWKIHEDYLYIFEVTEGKMIEITDENCEKIERFLKKYRSYSFYEGYNLKILKLLESTQIRMDPNRQNDHQLRCQMRHQRMLQRLRRRYQRLSRELEMKAHVGLRELREYEYDLGVMQKMLQASQRELQEFENTLVGELERSETELKKYHMTQMLKLCLYVFVIIFLCLVKYCKDNMSLANF</sequence>
<feature type="non-terminal residue" evidence="1">
    <location>
        <position position="1"/>
    </location>
</feature>
<comment type="caution">
    <text evidence="1">The sequence shown here is derived from an EMBL/GenBank/DDBJ whole genome shotgun (WGS) entry which is preliminary data.</text>
</comment>
<evidence type="ECO:0000313" key="2">
    <source>
        <dbReference type="Proteomes" id="UP000789525"/>
    </source>
</evidence>
<accession>A0ACA9KLZ3</accession>
<name>A0ACA9KLZ3_9GLOM</name>
<evidence type="ECO:0000313" key="1">
    <source>
        <dbReference type="EMBL" id="CAG8479069.1"/>
    </source>
</evidence>